<comment type="caution">
    <text evidence="1">The sequence shown here is derived from an EMBL/GenBank/DDBJ whole genome shotgun (WGS) entry which is preliminary data.</text>
</comment>
<dbReference type="EMBL" id="PSQE01000006">
    <property type="protein sequence ID" value="RHN51293.1"/>
    <property type="molecule type" value="Genomic_DNA"/>
</dbReference>
<reference evidence="1" key="1">
    <citation type="journal article" date="2018" name="Nat. Plants">
        <title>Whole-genome landscape of Medicago truncatula symbiotic genes.</title>
        <authorList>
            <person name="Pecrix Y."/>
            <person name="Gamas P."/>
            <person name="Carrere S."/>
        </authorList>
    </citation>
    <scope>NUCLEOTIDE SEQUENCE</scope>
    <source>
        <tissue evidence="1">Leaves</tissue>
    </source>
</reference>
<proteinExistence type="predicted"/>
<dbReference type="Gramene" id="rna35709">
    <property type="protein sequence ID" value="RHN51293.1"/>
    <property type="gene ID" value="gene35709"/>
</dbReference>
<dbReference type="AlphaFoldDB" id="A0A396HFD2"/>
<evidence type="ECO:0000313" key="1">
    <source>
        <dbReference type="EMBL" id="RHN51293.1"/>
    </source>
</evidence>
<protein>
    <submittedName>
        <fullName evidence="1">Putative leucine-rich repeat domain, L domain-containing protein</fullName>
    </submittedName>
</protein>
<dbReference type="Proteomes" id="UP000265566">
    <property type="component" value="Chromosome 6"/>
</dbReference>
<accession>A0A396HFD2</accession>
<gene>
    <name evidence="1" type="ORF">MtrunA17_Chr6g0466991</name>
</gene>
<dbReference type="Gene3D" id="3.80.10.10">
    <property type="entry name" value="Ribonuclease Inhibitor"/>
    <property type="match status" value="1"/>
</dbReference>
<name>A0A396HFD2_MEDTR</name>
<organism evidence="1">
    <name type="scientific">Medicago truncatula</name>
    <name type="common">Barrel medic</name>
    <name type="synonym">Medicago tribuloides</name>
    <dbReference type="NCBI Taxonomy" id="3880"/>
    <lineage>
        <taxon>Eukaryota</taxon>
        <taxon>Viridiplantae</taxon>
        <taxon>Streptophyta</taxon>
        <taxon>Embryophyta</taxon>
        <taxon>Tracheophyta</taxon>
        <taxon>Spermatophyta</taxon>
        <taxon>Magnoliopsida</taxon>
        <taxon>eudicotyledons</taxon>
        <taxon>Gunneridae</taxon>
        <taxon>Pentapetalae</taxon>
        <taxon>rosids</taxon>
        <taxon>fabids</taxon>
        <taxon>Fabales</taxon>
        <taxon>Fabaceae</taxon>
        <taxon>Papilionoideae</taxon>
        <taxon>50 kb inversion clade</taxon>
        <taxon>NPAAA clade</taxon>
        <taxon>Hologalegina</taxon>
        <taxon>IRL clade</taxon>
        <taxon>Trifolieae</taxon>
        <taxon>Medicago</taxon>
    </lineage>
</organism>
<dbReference type="SUPFAM" id="SSF52047">
    <property type="entry name" value="RNI-like"/>
    <property type="match status" value="1"/>
</dbReference>
<sequence length="108" mass="12358">MPPFVLAAPIRFQLHGINFAVLKLEVLNLSNTKVDNETLYMISKNCSGLLRLLLENCNNVTEKGVKHVVENCTQLRELIWRGFIQVTKLGNSNEIALLKFEHCKLFLF</sequence>
<dbReference type="InterPro" id="IPR032675">
    <property type="entry name" value="LRR_dom_sf"/>
</dbReference>